<accession>A0A0A9CCQ4</accession>
<reference evidence="1" key="2">
    <citation type="journal article" date="2015" name="Data Brief">
        <title>Shoot transcriptome of the giant reed, Arundo donax.</title>
        <authorList>
            <person name="Barrero R.A."/>
            <person name="Guerrero F.D."/>
            <person name="Moolhuijzen P."/>
            <person name="Goolsby J.A."/>
            <person name="Tidwell J."/>
            <person name="Bellgard S.E."/>
            <person name="Bellgard M.I."/>
        </authorList>
    </citation>
    <scope>NUCLEOTIDE SEQUENCE</scope>
    <source>
        <tissue evidence="1">Shoot tissue taken approximately 20 cm above the soil surface</tissue>
    </source>
</reference>
<name>A0A0A9CCQ4_ARUDO</name>
<proteinExistence type="predicted"/>
<dbReference type="AlphaFoldDB" id="A0A0A9CCQ4"/>
<evidence type="ECO:0000313" key="1">
    <source>
        <dbReference type="EMBL" id="JAD71150.1"/>
    </source>
</evidence>
<organism evidence="1">
    <name type="scientific">Arundo donax</name>
    <name type="common">Giant reed</name>
    <name type="synonym">Donax arundinaceus</name>
    <dbReference type="NCBI Taxonomy" id="35708"/>
    <lineage>
        <taxon>Eukaryota</taxon>
        <taxon>Viridiplantae</taxon>
        <taxon>Streptophyta</taxon>
        <taxon>Embryophyta</taxon>
        <taxon>Tracheophyta</taxon>
        <taxon>Spermatophyta</taxon>
        <taxon>Magnoliopsida</taxon>
        <taxon>Liliopsida</taxon>
        <taxon>Poales</taxon>
        <taxon>Poaceae</taxon>
        <taxon>PACMAD clade</taxon>
        <taxon>Arundinoideae</taxon>
        <taxon>Arundineae</taxon>
        <taxon>Arundo</taxon>
    </lineage>
</organism>
<dbReference type="EMBL" id="GBRH01226745">
    <property type="protein sequence ID" value="JAD71150.1"/>
    <property type="molecule type" value="Transcribed_RNA"/>
</dbReference>
<protein>
    <submittedName>
        <fullName evidence="1">Uncharacterized protein</fullName>
    </submittedName>
</protein>
<reference evidence="1" key="1">
    <citation type="submission" date="2014-09" db="EMBL/GenBank/DDBJ databases">
        <authorList>
            <person name="Magalhaes I.L.F."/>
            <person name="Oliveira U."/>
            <person name="Santos F.R."/>
            <person name="Vidigal T.H.D.A."/>
            <person name="Brescovit A.D."/>
            <person name="Santos A.J."/>
        </authorList>
    </citation>
    <scope>NUCLEOTIDE SEQUENCE</scope>
    <source>
        <tissue evidence="1">Shoot tissue taken approximately 20 cm above the soil surface</tissue>
    </source>
</reference>
<sequence length="22" mass="2564">MRSKSLQLLGCLCRSDDQNHCR</sequence>